<reference evidence="1" key="2">
    <citation type="submission" date="2018-10" db="UniProtKB">
        <authorList>
            <consortium name="EnsemblPlants"/>
        </authorList>
    </citation>
    <scope>IDENTIFICATION</scope>
</reference>
<dbReference type="EnsemblPlants" id="TraesCS5D02G111100.1">
    <property type="protein sequence ID" value="TraesCS5D02G111100.1"/>
    <property type="gene ID" value="TraesCS5D02G111100"/>
</dbReference>
<dbReference type="Proteomes" id="UP000019116">
    <property type="component" value="Chromosome 5D"/>
</dbReference>
<proteinExistence type="predicted"/>
<evidence type="ECO:0000313" key="2">
    <source>
        <dbReference type="Proteomes" id="UP000019116"/>
    </source>
</evidence>
<sequence length="108" mass="11439">MSNHFNSLWMWSSTGCGAALEQRSGGFAAAPSSSCCHHPHESTHGEGAAAMEYYRSGSCPTGPRPGHGRGSNCCTLGLVLVMCDEEKRFEILGAKEEDDDGDSDSKQG</sequence>
<keyword evidence="2" id="KW-1185">Reference proteome</keyword>
<dbReference type="Gramene" id="TraesWEE_scaffold_086916_01G000100.1">
    <property type="protein sequence ID" value="TraesWEE_scaffold_086916_01G000100.1"/>
    <property type="gene ID" value="TraesWEE_scaffold_086916_01G000100"/>
</dbReference>
<dbReference type="OMA" id="HPHESTH"/>
<dbReference type="AlphaFoldDB" id="A0A3B6MLI0"/>
<accession>A0A3B6MLI0</accession>
<dbReference type="Gramene" id="TraesCS5D03G0260200.1">
    <property type="protein sequence ID" value="TraesCS5D03G0260200.1.CDS"/>
    <property type="gene ID" value="TraesCS5D03G0260200"/>
</dbReference>
<dbReference type="Gramene" id="TraesCAD_scaffold_099884_01G000400.1">
    <property type="protein sequence ID" value="TraesCAD_scaffold_099884_01G000400.1"/>
    <property type="gene ID" value="TraesCAD_scaffold_099884_01G000400"/>
</dbReference>
<name>A0A3B6MLI0_WHEAT</name>
<evidence type="ECO:0000313" key="1">
    <source>
        <dbReference type="EnsemblPlants" id="TraesCS5D02G111100.1"/>
    </source>
</evidence>
<reference evidence="1" key="1">
    <citation type="submission" date="2018-08" db="EMBL/GenBank/DDBJ databases">
        <authorList>
            <person name="Rossello M."/>
        </authorList>
    </citation>
    <scope>NUCLEOTIDE SEQUENCE [LARGE SCALE GENOMIC DNA]</scope>
    <source>
        <strain evidence="1">cv. Chinese Spring</strain>
    </source>
</reference>
<protein>
    <submittedName>
        <fullName evidence="1">Uncharacterized protein</fullName>
    </submittedName>
</protein>
<organism evidence="1">
    <name type="scientific">Triticum aestivum</name>
    <name type="common">Wheat</name>
    <dbReference type="NCBI Taxonomy" id="4565"/>
    <lineage>
        <taxon>Eukaryota</taxon>
        <taxon>Viridiplantae</taxon>
        <taxon>Streptophyta</taxon>
        <taxon>Embryophyta</taxon>
        <taxon>Tracheophyta</taxon>
        <taxon>Spermatophyta</taxon>
        <taxon>Magnoliopsida</taxon>
        <taxon>Liliopsida</taxon>
        <taxon>Poales</taxon>
        <taxon>Poaceae</taxon>
        <taxon>BOP clade</taxon>
        <taxon>Pooideae</taxon>
        <taxon>Triticodae</taxon>
        <taxon>Triticeae</taxon>
        <taxon>Triticinae</taxon>
        <taxon>Triticum</taxon>
    </lineage>
</organism>
<dbReference type="Gramene" id="TraesCS5D02G111100.1">
    <property type="protein sequence ID" value="TraesCS5D02G111100.1"/>
    <property type="gene ID" value="TraesCS5D02G111100"/>
</dbReference>
<dbReference type="Gramene" id="TraesROB_scaffold_097468_01G000100.1">
    <property type="protein sequence ID" value="TraesROB_scaffold_097468_01G000100.1"/>
    <property type="gene ID" value="TraesROB_scaffold_097468_01G000100"/>
</dbReference>